<dbReference type="GO" id="GO:0016763">
    <property type="term" value="F:pentosyltransferase activity"/>
    <property type="evidence" value="ECO:0007669"/>
    <property type="project" value="TreeGrafter"/>
</dbReference>
<keyword evidence="2" id="KW-1003">Cell membrane</keyword>
<dbReference type="STRING" id="1685379.AVO45_01730"/>
<evidence type="ECO:0000256" key="1">
    <source>
        <dbReference type="ARBA" id="ARBA00004651"/>
    </source>
</evidence>
<name>A0A101CYP4_9RHOB</name>
<dbReference type="InterPro" id="IPR038731">
    <property type="entry name" value="RgtA/B/C-like"/>
</dbReference>
<dbReference type="GO" id="GO:0009103">
    <property type="term" value="P:lipopolysaccharide biosynthetic process"/>
    <property type="evidence" value="ECO:0007669"/>
    <property type="project" value="UniProtKB-ARBA"/>
</dbReference>
<feature type="transmembrane region" description="Helical" evidence="8">
    <location>
        <begin position="20"/>
        <end position="40"/>
    </location>
</feature>
<feature type="transmembrane region" description="Helical" evidence="8">
    <location>
        <begin position="315"/>
        <end position="337"/>
    </location>
</feature>
<keyword evidence="11" id="KW-1185">Reference proteome</keyword>
<feature type="transmembrane region" description="Helical" evidence="8">
    <location>
        <begin position="439"/>
        <end position="457"/>
    </location>
</feature>
<feature type="transmembrane region" description="Helical" evidence="8">
    <location>
        <begin position="469"/>
        <end position="489"/>
    </location>
</feature>
<dbReference type="InterPro" id="IPR050297">
    <property type="entry name" value="LipidA_mod_glycosyltrf_83"/>
</dbReference>
<accession>A0A101CYP4</accession>
<evidence type="ECO:0000256" key="4">
    <source>
        <dbReference type="ARBA" id="ARBA00022679"/>
    </source>
</evidence>
<evidence type="ECO:0000256" key="7">
    <source>
        <dbReference type="ARBA" id="ARBA00023136"/>
    </source>
</evidence>
<feature type="transmembrane region" description="Helical" evidence="8">
    <location>
        <begin position="194"/>
        <end position="215"/>
    </location>
</feature>
<dbReference type="EMBL" id="LQBQ01000001">
    <property type="protein sequence ID" value="KUJ85732.1"/>
    <property type="molecule type" value="Genomic_DNA"/>
</dbReference>
<organism evidence="10 11">
    <name type="scientific">Ruegeria marisrubri</name>
    <dbReference type="NCBI Taxonomy" id="1685379"/>
    <lineage>
        <taxon>Bacteria</taxon>
        <taxon>Pseudomonadati</taxon>
        <taxon>Pseudomonadota</taxon>
        <taxon>Alphaproteobacteria</taxon>
        <taxon>Rhodobacterales</taxon>
        <taxon>Roseobacteraceae</taxon>
        <taxon>Ruegeria</taxon>
    </lineage>
</organism>
<reference evidence="10 11" key="1">
    <citation type="submission" date="2015-12" db="EMBL/GenBank/DDBJ databases">
        <authorList>
            <person name="Shamseldin A."/>
            <person name="Moawad H."/>
            <person name="Abd El-Rahim W.M."/>
            <person name="Sadowsky M.J."/>
        </authorList>
    </citation>
    <scope>NUCLEOTIDE SEQUENCE [LARGE SCALE GENOMIC DNA]</scope>
    <source>
        <strain evidence="10 11">ZGT118</strain>
    </source>
</reference>
<comment type="subcellular location">
    <subcellularLocation>
        <location evidence="1">Cell membrane</location>
        <topology evidence="1">Multi-pass membrane protein</topology>
    </subcellularLocation>
</comment>
<dbReference type="Pfam" id="PF13231">
    <property type="entry name" value="PMT_2"/>
    <property type="match status" value="1"/>
</dbReference>
<keyword evidence="6 8" id="KW-1133">Transmembrane helix</keyword>
<evidence type="ECO:0000313" key="10">
    <source>
        <dbReference type="EMBL" id="KUJ85732.1"/>
    </source>
</evidence>
<protein>
    <recommendedName>
        <fullName evidence="9">Glycosyltransferase RgtA/B/C/D-like domain-containing protein</fullName>
    </recommendedName>
</protein>
<feature type="transmembrane region" description="Helical" evidence="8">
    <location>
        <begin position="80"/>
        <end position="98"/>
    </location>
</feature>
<comment type="caution">
    <text evidence="10">The sequence shown here is derived from an EMBL/GenBank/DDBJ whole genome shotgun (WGS) entry which is preliminary data.</text>
</comment>
<evidence type="ECO:0000259" key="9">
    <source>
        <dbReference type="Pfam" id="PF13231"/>
    </source>
</evidence>
<dbReference type="PANTHER" id="PTHR33908">
    <property type="entry name" value="MANNOSYLTRANSFERASE YKCB-RELATED"/>
    <property type="match status" value="1"/>
</dbReference>
<evidence type="ECO:0000313" key="11">
    <source>
        <dbReference type="Proteomes" id="UP000053791"/>
    </source>
</evidence>
<feature type="domain" description="Glycosyltransferase RgtA/B/C/D-like" evidence="9">
    <location>
        <begin position="175"/>
        <end position="333"/>
    </location>
</feature>
<evidence type="ECO:0000256" key="5">
    <source>
        <dbReference type="ARBA" id="ARBA00022692"/>
    </source>
</evidence>
<dbReference type="PANTHER" id="PTHR33908:SF3">
    <property type="entry name" value="UNDECAPRENYL PHOSPHATE-ALPHA-4-AMINO-4-DEOXY-L-ARABINOSE ARABINOSYL TRANSFERASE"/>
    <property type="match status" value="1"/>
</dbReference>
<evidence type="ECO:0000256" key="3">
    <source>
        <dbReference type="ARBA" id="ARBA00022676"/>
    </source>
</evidence>
<keyword evidence="5 8" id="KW-0812">Transmembrane</keyword>
<proteinExistence type="predicted"/>
<evidence type="ECO:0000256" key="2">
    <source>
        <dbReference type="ARBA" id="ARBA00022475"/>
    </source>
</evidence>
<evidence type="ECO:0000256" key="8">
    <source>
        <dbReference type="SAM" id="Phobius"/>
    </source>
</evidence>
<keyword evidence="4" id="KW-0808">Transferase</keyword>
<feature type="transmembrane region" description="Helical" evidence="8">
    <location>
        <begin position="412"/>
        <end position="433"/>
    </location>
</feature>
<dbReference type="Proteomes" id="UP000053791">
    <property type="component" value="Unassembled WGS sequence"/>
</dbReference>
<feature type="transmembrane region" description="Helical" evidence="8">
    <location>
        <begin position="292"/>
        <end position="308"/>
    </location>
</feature>
<dbReference type="AlphaFoldDB" id="A0A101CYP4"/>
<keyword evidence="7 8" id="KW-0472">Membrane</keyword>
<feature type="transmembrane region" description="Helical" evidence="8">
    <location>
        <begin position="375"/>
        <end position="400"/>
    </location>
</feature>
<feature type="transmembrane region" description="Helical" evidence="8">
    <location>
        <begin position="222"/>
        <end position="241"/>
    </location>
</feature>
<sequence>MYDRYGSFRTLRSAQSTTALAISLSFAAVCTVFVISYLLFGEHIVATLHEWEFWPSLKHGFSENGSVPTPEFYARAVERALAYLVLISGFCVFVSLAFRSHGDGIARGDRSTPRQLSPALRDAWLLAVLMVIAVALRLPGLNLGLWRDEASTFFEASAADPASVVEIVKYAELNPPAYYLITHFMIGIFGTGELALKIAPFLFGLLAIPASYALGRVAGSRAAALFAAALTTLSPVGIYYAQEARPNTLAALLSCLVTLFLLKSFDSRQRGGYLVAFVLCASLLIYVQYTGLMLLVSLALATAVLVILRRREIPALPYVIAGVAIFALYLPWIPVFFAHLATGTPWTPENEWLDQPRAVIKNVAYMLPWTGEKSILAKATLGMATLIALAVLVFSVFRVFRSDRNTVAEDREIRGAFVLGTAILGPVLLLAWLSLTGRYMFSFIPIASAFFGVWLARAGRLAEERGWRWLQPLPAGLAALFVWTLVYLWDFATLDRLPKSGIPAFVAEAGVDPDDTLYLFNPDFLAPTFGYYTRDLDVPMFGFARLQDPHIFKPADYAEMWNRDEAVEETLELIRAKSREGFERLALVEGGNCKELEDKGQMRYSRVWELRAAVDDAYAPLTTTSYPARSECVAVTMYDLQTPR</sequence>
<keyword evidence="3" id="KW-0328">Glycosyltransferase</keyword>
<gene>
    <name evidence="10" type="ORF">AVO45_01730</name>
</gene>
<feature type="transmembrane region" description="Helical" evidence="8">
    <location>
        <begin position="119"/>
        <end position="138"/>
    </location>
</feature>
<evidence type="ECO:0000256" key="6">
    <source>
        <dbReference type="ARBA" id="ARBA00022989"/>
    </source>
</evidence>
<dbReference type="GO" id="GO:0010041">
    <property type="term" value="P:response to iron(III) ion"/>
    <property type="evidence" value="ECO:0007669"/>
    <property type="project" value="TreeGrafter"/>
</dbReference>
<dbReference type="GO" id="GO:0005886">
    <property type="term" value="C:plasma membrane"/>
    <property type="evidence" value="ECO:0007669"/>
    <property type="project" value="UniProtKB-SubCell"/>
</dbReference>